<proteinExistence type="inferred from homology"/>
<dbReference type="HAMAP" id="MF_00080">
    <property type="entry name" value="IF_3"/>
    <property type="match status" value="1"/>
</dbReference>
<gene>
    <name evidence="4" type="primary">infC</name>
    <name evidence="9" type="ORF">A3A77_03505</name>
</gene>
<protein>
    <recommendedName>
        <fullName evidence="4 5">Translation initiation factor IF-3</fullName>
    </recommendedName>
</protein>
<feature type="compositionally biased region" description="Basic and acidic residues" evidence="6">
    <location>
        <begin position="191"/>
        <end position="205"/>
    </location>
</feature>
<organism evidence="9 10">
    <name type="scientific">Candidatus Blackburnbacteria bacterium RIFCSPLOWO2_01_FULL_40_20</name>
    <dbReference type="NCBI Taxonomy" id="1797519"/>
    <lineage>
        <taxon>Bacteria</taxon>
        <taxon>Candidatus Blackburniibacteriota</taxon>
    </lineage>
</organism>
<comment type="similarity">
    <text evidence="1 4">Belongs to the IF-3 family.</text>
</comment>
<dbReference type="InterPro" id="IPR036787">
    <property type="entry name" value="T_IF-3_N_sf"/>
</dbReference>
<evidence type="ECO:0000256" key="3">
    <source>
        <dbReference type="ARBA" id="ARBA00022917"/>
    </source>
</evidence>
<dbReference type="EMBL" id="MHCC01000004">
    <property type="protein sequence ID" value="OGY14036.1"/>
    <property type="molecule type" value="Genomic_DNA"/>
</dbReference>
<dbReference type="Gene3D" id="3.30.110.10">
    <property type="entry name" value="Translation initiation factor 3 (IF-3), C-terminal domain"/>
    <property type="match status" value="1"/>
</dbReference>
<reference evidence="9 10" key="1">
    <citation type="journal article" date="2016" name="Nat. Commun.">
        <title>Thousands of microbial genomes shed light on interconnected biogeochemical processes in an aquifer system.</title>
        <authorList>
            <person name="Anantharaman K."/>
            <person name="Brown C.T."/>
            <person name="Hug L.A."/>
            <person name="Sharon I."/>
            <person name="Castelle C.J."/>
            <person name="Probst A.J."/>
            <person name="Thomas B.C."/>
            <person name="Singh A."/>
            <person name="Wilkins M.J."/>
            <person name="Karaoz U."/>
            <person name="Brodie E.L."/>
            <person name="Williams K.H."/>
            <person name="Hubbard S.S."/>
            <person name="Banfield J.F."/>
        </authorList>
    </citation>
    <scope>NUCLEOTIDE SEQUENCE [LARGE SCALE GENOMIC DNA]</scope>
</reference>
<evidence type="ECO:0000256" key="1">
    <source>
        <dbReference type="ARBA" id="ARBA00005439"/>
    </source>
</evidence>
<dbReference type="InterPro" id="IPR019814">
    <property type="entry name" value="Translation_initiation_fac_3_N"/>
</dbReference>
<dbReference type="InterPro" id="IPR019815">
    <property type="entry name" value="Translation_initiation_fac_3_C"/>
</dbReference>
<feature type="domain" description="Translation initiation factor 3 N-terminal" evidence="8">
    <location>
        <begin position="16"/>
        <end position="85"/>
    </location>
</feature>
<evidence type="ECO:0000259" key="8">
    <source>
        <dbReference type="Pfam" id="PF05198"/>
    </source>
</evidence>
<dbReference type="PANTHER" id="PTHR10938">
    <property type="entry name" value="TRANSLATION INITIATION FACTOR IF-3"/>
    <property type="match status" value="1"/>
</dbReference>
<dbReference type="InterPro" id="IPR036788">
    <property type="entry name" value="T_IF-3_C_sf"/>
</dbReference>
<dbReference type="Pfam" id="PF00707">
    <property type="entry name" value="IF3_C"/>
    <property type="match status" value="1"/>
</dbReference>
<feature type="region of interest" description="Disordered" evidence="6">
    <location>
        <begin position="177"/>
        <end position="205"/>
    </location>
</feature>
<evidence type="ECO:0000256" key="2">
    <source>
        <dbReference type="ARBA" id="ARBA00022540"/>
    </source>
</evidence>
<comment type="caution">
    <text evidence="9">The sequence shown here is derived from an EMBL/GenBank/DDBJ whole genome shotgun (WGS) entry which is preliminary data.</text>
</comment>
<dbReference type="GO" id="GO:0005737">
    <property type="term" value="C:cytoplasm"/>
    <property type="evidence" value="ECO:0007669"/>
    <property type="project" value="UniProtKB-SubCell"/>
</dbReference>
<dbReference type="Gene3D" id="3.10.20.80">
    <property type="entry name" value="Translation initiation factor 3 (IF-3), N-terminal domain"/>
    <property type="match status" value="1"/>
</dbReference>
<keyword evidence="4" id="KW-0963">Cytoplasm</keyword>
<evidence type="ECO:0000256" key="4">
    <source>
        <dbReference type="HAMAP-Rule" id="MF_00080"/>
    </source>
</evidence>
<evidence type="ECO:0000256" key="6">
    <source>
        <dbReference type="SAM" id="MobiDB-lite"/>
    </source>
</evidence>
<dbReference type="NCBIfam" id="TIGR00168">
    <property type="entry name" value="infC"/>
    <property type="match status" value="1"/>
</dbReference>
<dbReference type="GO" id="GO:0043022">
    <property type="term" value="F:ribosome binding"/>
    <property type="evidence" value="ECO:0007669"/>
    <property type="project" value="TreeGrafter"/>
</dbReference>
<dbReference type="AlphaFoldDB" id="A0A1G1VFI8"/>
<sequence length="205" mass="23758">MARSYFTRNKKTYWRINESIQAPSLRVVGPEGRQLGVFSSREANDKAREVGMDLVEIAPKANPPVAKIIDFVKFKYQQEKKEKEQKLKERRGTEQKQIWLTPFIAENDYQVRLARIKEFLKDGFKVRVIIKFTGRQMGHKEFGYKIIDKVERDTVEIGKLDGQPKFLGRQLMVGLSPSKKQAKVNQNTEGANEKNEIEDQKIDNA</sequence>
<feature type="domain" description="Translation initiation factor 3 C-terminal" evidence="7">
    <location>
        <begin position="94"/>
        <end position="177"/>
    </location>
</feature>
<accession>A0A1G1VFI8</accession>
<evidence type="ECO:0000313" key="9">
    <source>
        <dbReference type="EMBL" id="OGY14036.1"/>
    </source>
</evidence>
<comment type="subunit">
    <text evidence="4">Monomer.</text>
</comment>
<keyword evidence="3 4" id="KW-0648">Protein biosynthesis</keyword>
<comment type="subcellular location">
    <subcellularLocation>
        <location evidence="4">Cytoplasm</location>
    </subcellularLocation>
</comment>
<name>A0A1G1VFI8_9BACT</name>
<evidence type="ECO:0000256" key="5">
    <source>
        <dbReference type="NCBIfam" id="TIGR00168"/>
    </source>
</evidence>
<dbReference type="SUPFAM" id="SSF54364">
    <property type="entry name" value="Translation initiation factor IF3, N-terminal domain"/>
    <property type="match status" value="1"/>
</dbReference>
<dbReference type="GO" id="GO:0003743">
    <property type="term" value="F:translation initiation factor activity"/>
    <property type="evidence" value="ECO:0007669"/>
    <property type="project" value="UniProtKB-UniRule"/>
</dbReference>
<dbReference type="PANTHER" id="PTHR10938:SF0">
    <property type="entry name" value="TRANSLATION INITIATION FACTOR IF-3, MITOCHONDRIAL"/>
    <property type="match status" value="1"/>
</dbReference>
<dbReference type="GO" id="GO:0032790">
    <property type="term" value="P:ribosome disassembly"/>
    <property type="evidence" value="ECO:0007669"/>
    <property type="project" value="TreeGrafter"/>
</dbReference>
<dbReference type="Proteomes" id="UP000178659">
    <property type="component" value="Unassembled WGS sequence"/>
</dbReference>
<comment type="function">
    <text evidence="4">IF-3 binds to the 30S ribosomal subunit and shifts the equilibrium between 70S ribosomes and their 50S and 30S subunits in favor of the free subunits, thus enhancing the availability of 30S subunits on which protein synthesis initiation begins.</text>
</comment>
<dbReference type="InterPro" id="IPR001288">
    <property type="entry name" value="Translation_initiation_fac_3"/>
</dbReference>
<evidence type="ECO:0000313" key="10">
    <source>
        <dbReference type="Proteomes" id="UP000178659"/>
    </source>
</evidence>
<keyword evidence="2 4" id="KW-0396">Initiation factor</keyword>
<dbReference type="SUPFAM" id="SSF55200">
    <property type="entry name" value="Translation initiation factor IF3, C-terminal domain"/>
    <property type="match status" value="1"/>
</dbReference>
<dbReference type="Pfam" id="PF05198">
    <property type="entry name" value="IF3_N"/>
    <property type="match status" value="1"/>
</dbReference>
<evidence type="ECO:0000259" key="7">
    <source>
        <dbReference type="Pfam" id="PF00707"/>
    </source>
</evidence>